<dbReference type="PANTHER" id="PTHR10127">
    <property type="entry name" value="DISCOIDIN, CUB, EGF, LAMININ , AND ZINC METALLOPROTEASE DOMAIN CONTAINING"/>
    <property type="match status" value="1"/>
</dbReference>
<dbReference type="PRINTS" id="PR00480">
    <property type="entry name" value="ASTACIN"/>
</dbReference>
<keyword evidence="5 12" id="KW-0378">Hydrolase</keyword>
<evidence type="ECO:0000256" key="10">
    <source>
        <dbReference type="ARBA" id="ARBA00023180"/>
    </source>
</evidence>
<dbReference type="InterPro" id="IPR024079">
    <property type="entry name" value="MetalloPept_cat_dom_sf"/>
</dbReference>
<sequence>MAIQSKIDCFLIIQFGLLLNLAIAIKFEDIIVENGIDEETILTADDFAKVPKEEFDLTLLGIQIRSDPTMGNMSEGDIVLPNFKEFIDYRNNRLQRSAVRQFYRRWPSGEIPYTISSRYGPYSRSVIAKAMKAFHDRSCVRFIPRDINQHDDYLYITPHDGCYSLVGRAGGRQPVSLEADCIQSGTIIHELMHAVGFFHEQSRPDRDNYIEIMWQNVMRGAEDQFDKHSLRHIDLLSEPYDYSSIMHYGPYAFSGNGRRTIIALKPGAGRMGQRESLSKIDIRKINKLYSCPRKSGEKITDEDSTDDNAEVTKSIVPLKPIDECTDKSWRCIIWSLPIFDYCLTSDTIANDLCPKSCGTCSDQLIHEPMTSTTAATTIKAEIGSIITLGLPPEVPININNINAKKTRHLATTIIPPSTIISTGISTVISEHNTTCHDHDSSCPLLVRVFDCDGFFPHFSMKNICPFSCGSCSDNNVKNNANNNNNNNKGNNKDNNYINNKTPKKPVKLCEDQSNNIICKLALFFNECDEKMNLCAKTCGAC</sequence>
<evidence type="ECO:0000256" key="9">
    <source>
        <dbReference type="ARBA" id="ARBA00023157"/>
    </source>
</evidence>
<dbReference type="GO" id="GO:0008270">
    <property type="term" value="F:zinc ion binding"/>
    <property type="evidence" value="ECO:0007669"/>
    <property type="project" value="UniProtKB-UniRule"/>
</dbReference>
<keyword evidence="3 12" id="KW-0479">Metal-binding</keyword>
<evidence type="ECO:0000256" key="4">
    <source>
        <dbReference type="ARBA" id="ARBA00022729"/>
    </source>
</evidence>
<dbReference type="PANTHER" id="PTHR10127:SF818">
    <property type="entry name" value="ZINC METALLOPROTEINASE NAS-4"/>
    <property type="match status" value="1"/>
</dbReference>
<keyword evidence="4" id="KW-0732">Signal</keyword>
<evidence type="ECO:0000256" key="3">
    <source>
        <dbReference type="ARBA" id="ARBA00022723"/>
    </source>
</evidence>
<feature type="domain" description="ShKT" evidence="14">
    <location>
        <begin position="435"/>
        <end position="471"/>
    </location>
</feature>
<reference evidence="16" key="1">
    <citation type="submission" date="2021-09" db="EMBL/GenBank/DDBJ databases">
        <authorList>
            <consortium name="Pathogen Informatics"/>
        </authorList>
    </citation>
    <scope>NUCLEOTIDE SEQUENCE</scope>
</reference>
<keyword evidence="17" id="KW-1185">Reference proteome</keyword>
<dbReference type="PROSITE" id="PS51864">
    <property type="entry name" value="ASTACIN"/>
    <property type="match status" value="1"/>
</dbReference>
<keyword evidence="7 12" id="KW-0482">Metalloprotease</keyword>
<feature type="binding site" evidence="12">
    <location>
        <position position="199"/>
    </location>
    <ligand>
        <name>Zn(2+)</name>
        <dbReference type="ChEBI" id="CHEBI:29105"/>
        <note>catalytic</note>
    </ligand>
</feature>
<proteinExistence type="predicted"/>
<dbReference type="GO" id="GO:0006508">
    <property type="term" value="P:proteolysis"/>
    <property type="evidence" value="ECO:0007669"/>
    <property type="project" value="UniProtKB-KW"/>
</dbReference>
<dbReference type="Proteomes" id="UP000746747">
    <property type="component" value="Unassembled WGS sequence"/>
</dbReference>
<dbReference type="EC" id="3.4.24.-" evidence="13"/>
<dbReference type="PROSITE" id="PS51670">
    <property type="entry name" value="SHKT"/>
    <property type="match status" value="1"/>
</dbReference>
<protein>
    <recommendedName>
        <fullName evidence="13">Metalloendopeptidase</fullName>
        <ecNumber evidence="13">3.4.24.-</ecNumber>
    </recommendedName>
</protein>
<dbReference type="FunFam" id="3.40.390.10:FF:000015">
    <property type="entry name" value="Meprin A subunit"/>
    <property type="match status" value="1"/>
</dbReference>
<keyword evidence="6 12" id="KW-0862">Zinc</keyword>
<dbReference type="SMART" id="SM00235">
    <property type="entry name" value="ZnMc"/>
    <property type="match status" value="1"/>
</dbReference>
<dbReference type="EMBL" id="CAKAEH010001267">
    <property type="protein sequence ID" value="CAG9533772.1"/>
    <property type="molecule type" value="Genomic_DNA"/>
</dbReference>
<dbReference type="InterPro" id="IPR034035">
    <property type="entry name" value="Astacin-like_dom"/>
</dbReference>
<comment type="function">
    <text evidence="1">Metalloprotease.</text>
</comment>
<dbReference type="SUPFAM" id="SSF55486">
    <property type="entry name" value="Metalloproteases ('zincins'), catalytic domain"/>
    <property type="match status" value="1"/>
</dbReference>
<evidence type="ECO:0000256" key="7">
    <source>
        <dbReference type="ARBA" id="ARBA00023049"/>
    </source>
</evidence>
<comment type="caution">
    <text evidence="11">Lacks conserved residue(s) required for the propagation of feature annotation.</text>
</comment>
<evidence type="ECO:0000259" key="15">
    <source>
        <dbReference type="PROSITE" id="PS51864"/>
    </source>
</evidence>
<name>A0A8J2M0M0_9BILA</name>
<evidence type="ECO:0000256" key="5">
    <source>
        <dbReference type="ARBA" id="ARBA00022801"/>
    </source>
</evidence>
<evidence type="ECO:0000256" key="13">
    <source>
        <dbReference type="RuleBase" id="RU361183"/>
    </source>
</evidence>
<feature type="binding site" evidence="12">
    <location>
        <position position="189"/>
    </location>
    <ligand>
        <name>Zn(2+)</name>
        <dbReference type="ChEBI" id="CHEBI:29105"/>
        <note>catalytic</note>
    </ligand>
</feature>
<comment type="caution">
    <text evidence="16">The sequence shown here is derived from an EMBL/GenBank/DDBJ whole genome shotgun (WGS) entry which is preliminary data.</text>
</comment>
<evidence type="ECO:0000256" key="11">
    <source>
        <dbReference type="PROSITE-ProRule" id="PRU01005"/>
    </source>
</evidence>
<keyword evidence="8" id="KW-0865">Zymogen</keyword>
<evidence type="ECO:0000256" key="12">
    <source>
        <dbReference type="PROSITE-ProRule" id="PRU01211"/>
    </source>
</evidence>
<dbReference type="InterPro" id="IPR006026">
    <property type="entry name" value="Peptidase_Metallo"/>
</dbReference>
<feature type="binding site" evidence="12">
    <location>
        <position position="193"/>
    </location>
    <ligand>
        <name>Zn(2+)</name>
        <dbReference type="ChEBI" id="CHEBI:29105"/>
        <note>catalytic</note>
    </ligand>
</feature>
<evidence type="ECO:0000259" key="14">
    <source>
        <dbReference type="PROSITE" id="PS51670"/>
    </source>
</evidence>
<accession>A0A8J2M0M0</accession>
<organism evidence="16 17">
    <name type="scientific">Cercopithifilaria johnstoni</name>
    <dbReference type="NCBI Taxonomy" id="2874296"/>
    <lineage>
        <taxon>Eukaryota</taxon>
        <taxon>Metazoa</taxon>
        <taxon>Ecdysozoa</taxon>
        <taxon>Nematoda</taxon>
        <taxon>Chromadorea</taxon>
        <taxon>Rhabditida</taxon>
        <taxon>Spirurina</taxon>
        <taxon>Spiruromorpha</taxon>
        <taxon>Filarioidea</taxon>
        <taxon>Onchocercidae</taxon>
        <taxon>Cercopithifilaria</taxon>
    </lineage>
</organism>
<dbReference type="CDD" id="cd04280">
    <property type="entry name" value="ZnMc_astacin_like"/>
    <property type="match status" value="1"/>
</dbReference>
<keyword evidence="10" id="KW-0325">Glycoprotein</keyword>
<evidence type="ECO:0000256" key="8">
    <source>
        <dbReference type="ARBA" id="ARBA00023145"/>
    </source>
</evidence>
<feature type="domain" description="Peptidase M12A" evidence="15">
    <location>
        <begin position="97"/>
        <end position="292"/>
    </location>
</feature>
<dbReference type="OrthoDB" id="291007at2759"/>
<evidence type="ECO:0000256" key="6">
    <source>
        <dbReference type="ARBA" id="ARBA00022833"/>
    </source>
</evidence>
<dbReference type="SMART" id="SM00254">
    <property type="entry name" value="ShKT"/>
    <property type="match status" value="2"/>
</dbReference>
<comment type="cofactor">
    <cofactor evidence="12 13">
        <name>Zn(2+)</name>
        <dbReference type="ChEBI" id="CHEBI:29105"/>
    </cofactor>
    <text evidence="12 13">Binds 1 zinc ion per subunit.</text>
</comment>
<dbReference type="AlphaFoldDB" id="A0A8J2M0M0"/>
<evidence type="ECO:0000256" key="2">
    <source>
        <dbReference type="ARBA" id="ARBA00022670"/>
    </source>
</evidence>
<evidence type="ECO:0000313" key="16">
    <source>
        <dbReference type="EMBL" id="CAG9533772.1"/>
    </source>
</evidence>
<feature type="active site" evidence="12">
    <location>
        <position position="190"/>
    </location>
</feature>
<dbReference type="InterPro" id="IPR003582">
    <property type="entry name" value="ShKT_dom"/>
</dbReference>
<gene>
    <name evidence="16" type="ORF">CJOHNSTONI_LOCUS3970</name>
</gene>
<evidence type="ECO:0000256" key="1">
    <source>
        <dbReference type="ARBA" id="ARBA00002657"/>
    </source>
</evidence>
<dbReference type="GO" id="GO:0004222">
    <property type="term" value="F:metalloendopeptidase activity"/>
    <property type="evidence" value="ECO:0007669"/>
    <property type="project" value="UniProtKB-UniRule"/>
</dbReference>
<dbReference type="InterPro" id="IPR001506">
    <property type="entry name" value="Peptidase_M12A"/>
</dbReference>
<keyword evidence="2 12" id="KW-0645">Protease</keyword>
<dbReference type="Pfam" id="PF01400">
    <property type="entry name" value="Astacin"/>
    <property type="match status" value="1"/>
</dbReference>
<dbReference type="Gene3D" id="3.40.390.10">
    <property type="entry name" value="Collagenase (Catalytic Domain)"/>
    <property type="match status" value="1"/>
</dbReference>
<evidence type="ECO:0000313" key="17">
    <source>
        <dbReference type="Proteomes" id="UP000746747"/>
    </source>
</evidence>
<keyword evidence="9" id="KW-1015">Disulfide bond</keyword>